<dbReference type="KEGG" id="nps:KRR39_04095"/>
<feature type="region of interest" description="Disordered" evidence="1">
    <location>
        <begin position="1"/>
        <end position="20"/>
    </location>
</feature>
<accession>A0A975SZX5</accession>
<protein>
    <submittedName>
        <fullName evidence="2">Uncharacterized protein</fullName>
    </submittedName>
</protein>
<proteinExistence type="predicted"/>
<dbReference type="EMBL" id="CP077062">
    <property type="protein sequence ID" value="QWZ09017.1"/>
    <property type="molecule type" value="Genomic_DNA"/>
</dbReference>
<sequence>MPVNEYGQPVGDPVQWTPGQPLGPVTLTSRTCRLEPLGDTHVPALYAELCVESPTEFWRYMSVGPLVDRETFAVHLDTLRARLRRRRCARV</sequence>
<gene>
    <name evidence="2" type="ORF">KRR39_04095</name>
</gene>
<name>A0A975SZX5_9ACTN</name>
<reference evidence="2" key="1">
    <citation type="submission" date="2021-06" db="EMBL/GenBank/DDBJ databases">
        <title>Complete genome sequence of Nocardioides sp. G188.</title>
        <authorList>
            <person name="Im W.-T."/>
        </authorList>
    </citation>
    <scope>NUCLEOTIDE SEQUENCE</scope>
    <source>
        <strain evidence="2">G188</strain>
    </source>
</reference>
<evidence type="ECO:0000256" key="1">
    <source>
        <dbReference type="SAM" id="MobiDB-lite"/>
    </source>
</evidence>
<dbReference type="AlphaFoldDB" id="A0A975SZX5"/>
<dbReference type="RefSeq" id="WP_216940863.1">
    <property type="nucleotide sequence ID" value="NZ_CP077062.1"/>
</dbReference>
<dbReference type="Proteomes" id="UP000683575">
    <property type="component" value="Chromosome"/>
</dbReference>
<evidence type="ECO:0000313" key="2">
    <source>
        <dbReference type="EMBL" id="QWZ09017.1"/>
    </source>
</evidence>
<keyword evidence="3" id="KW-1185">Reference proteome</keyword>
<organism evidence="2 3">
    <name type="scientific">Nocardioides panacis</name>
    <dbReference type="NCBI Taxonomy" id="2849501"/>
    <lineage>
        <taxon>Bacteria</taxon>
        <taxon>Bacillati</taxon>
        <taxon>Actinomycetota</taxon>
        <taxon>Actinomycetes</taxon>
        <taxon>Propionibacteriales</taxon>
        <taxon>Nocardioidaceae</taxon>
        <taxon>Nocardioides</taxon>
    </lineage>
</organism>
<evidence type="ECO:0000313" key="3">
    <source>
        <dbReference type="Proteomes" id="UP000683575"/>
    </source>
</evidence>